<evidence type="ECO:0000256" key="4">
    <source>
        <dbReference type="ARBA" id="ARBA00023163"/>
    </source>
</evidence>
<keyword evidence="3 6" id="KW-0238">DNA-binding</keyword>
<proteinExistence type="predicted"/>
<dbReference type="InterPro" id="IPR001867">
    <property type="entry name" value="OmpR/PhoB-type_DNA-bd"/>
</dbReference>
<evidence type="ECO:0000259" key="8">
    <source>
        <dbReference type="PROSITE" id="PS50110"/>
    </source>
</evidence>
<reference evidence="11" key="1">
    <citation type="journal article" date="2019" name="Int. J. Syst. Evol. Microbiol.">
        <title>The Global Catalogue of Microorganisms (GCM) 10K type strain sequencing project: providing services to taxonomists for standard genome sequencing and annotation.</title>
        <authorList>
            <consortium name="The Broad Institute Genomics Platform"/>
            <consortium name="The Broad Institute Genome Sequencing Center for Infectious Disease"/>
            <person name="Wu L."/>
            <person name="Ma J."/>
        </authorList>
    </citation>
    <scope>NUCLEOTIDE SEQUENCE [LARGE SCALE GENOMIC DNA]</scope>
    <source>
        <strain evidence="11">JCM 16034</strain>
    </source>
</reference>
<evidence type="ECO:0000313" key="10">
    <source>
        <dbReference type="EMBL" id="GAA2198763.1"/>
    </source>
</evidence>
<dbReference type="Proteomes" id="UP001500432">
    <property type="component" value="Unassembled WGS sequence"/>
</dbReference>
<evidence type="ECO:0000256" key="7">
    <source>
        <dbReference type="SAM" id="MobiDB-lite"/>
    </source>
</evidence>
<keyword evidence="4" id="KW-0804">Transcription</keyword>
<dbReference type="PANTHER" id="PTHR48111:SF4">
    <property type="entry name" value="DNA-BINDING DUAL TRANSCRIPTIONAL REGULATOR OMPR"/>
    <property type="match status" value="1"/>
</dbReference>
<organism evidence="10 11">
    <name type="scientific">Sinomonas flava</name>
    <dbReference type="NCBI Taxonomy" id="496857"/>
    <lineage>
        <taxon>Bacteria</taxon>
        <taxon>Bacillati</taxon>
        <taxon>Actinomycetota</taxon>
        <taxon>Actinomycetes</taxon>
        <taxon>Micrococcales</taxon>
        <taxon>Micrococcaceae</taxon>
        <taxon>Sinomonas</taxon>
    </lineage>
</organism>
<feature type="modified residue" description="4-aspartylphosphate" evidence="5">
    <location>
        <position position="55"/>
    </location>
</feature>
<evidence type="ECO:0000256" key="3">
    <source>
        <dbReference type="ARBA" id="ARBA00023125"/>
    </source>
</evidence>
<comment type="caution">
    <text evidence="10">The sequence shown here is derived from an EMBL/GenBank/DDBJ whole genome shotgun (WGS) entry which is preliminary data.</text>
</comment>
<evidence type="ECO:0000256" key="6">
    <source>
        <dbReference type="PROSITE-ProRule" id="PRU01091"/>
    </source>
</evidence>
<evidence type="ECO:0000256" key="2">
    <source>
        <dbReference type="ARBA" id="ARBA00023015"/>
    </source>
</evidence>
<dbReference type="SMART" id="SM00448">
    <property type="entry name" value="REC"/>
    <property type="match status" value="1"/>
</dbReference>
<dbReference type="Gene3D" id="1.10.10.10">
    <property type="entry name" value="Winged helix-like DNA-binding domain superfamily/Winged helix DNA-binding domain"/>
    <property type="match status" value="1"/>
</dbReference>
<dbReference type="InterPro" id="IPR036388">
    <property type="entry name" value="WH-like_DNA-bd_sf"/>
</dbReference>
<dbReference type="PROSITE" id="PS51755">
    <property type="entry name" value="OMPR_PHOB"/>
    <property type="match status" value="1"/>
</dbReference>
<keyword evidence="11" id="KW-1185">Reference proteome</keyword>
<dbReference type="InterPro" id="IPR011006">
    <property type="entry name" value="CheY-like_superfamily"/>
</dbReference>
<evidence type="ECO:0000256" key="1">
    <source>
        <dbReference type="ARBA" id="ARBA00022553"/>
    </source>
</evidence>
<evidence type="ECO:0000256" key="5">
    <source>
        <dbReference type="PROSITE-ProRule" id="PRU00169"/>
    </source>
</evidence>
<dbReference type="Pfam" id="PF00486">
    <property type="entry name" value="Trans_reg_C"/>
    <property type="match status" value="1"/>
</dbReference>
<evidence type="ECO:0000313" key="11">
    <source>
        <dbReference type="Proteomes" id="UP001500432"/>
    </source>
</evidence>
<dbReference type="SUPFAM" id="SSF52172">
    <property type="entry name" value="CheY-like"/>
    <property type="match status" value="1"/>
</dbReference>
<dbReference type="Pfam" id="PF00072">
    <property type="entry name" value="Response_reg"/>
    <property type="match status" value="1"/>
</dbReference>
<dbReference type="InterPro" id="IPR016032">
    <property type="entry name" value="Sig_transdc_resp-reg_C-effctor"/>
</dbReference>
<evidence type="ECO:0000259" key="9">
    <source>
        <dbReference type="PROSITE" id="PS51755"/>
    </source>
</evidence>
<feature type="compositionally biased region" description="Pro residues" evidence="7">
    <location>
        <begin position="135"/>
        <end position="146"/>
    </location>
</feature>
<dbReference type="PANTHER" id="PTHR48111">
    <property type="entry name" value="REGULATOR OF RPOS"/>
    <property type="match status" value="1"/>
</dbReference>
<dbReference type="SUPFAM" id="SSF46894">
    <property type="entry name" value="C-terminal effector domain of the bipartite response regulators"/>
    <property type="match status" value="1"/>
</dbReference>
<feature type="region of interest" description="Disordered" evidence="7">
    <location>
        <begin position="121"/>
        <end position="154"/>
    </location>
</feature>
<dbReference type="EMBL" id="BAAAQW010000003">
    <property type="protein sequence ID" value="GAA2198763.1"/>
    <property type="molecule type" value="Genomic_DNA"/>
</dbReference>
<dbReference type="InterPro" id="IPR001789">
    <property type="entry name" value="Sig_transdc_resp-reg_receiver"/>
</dbReference>
<gene>
    <name evidence="10" type="ORF">GCM10009849_12700</name>
</gene>
<sequence length="259" mass="28504">MEELGTALVVEDDDDVRQLLQEVLAQAGFDVVAASSGREGAALARDRAPVVVTLDVNLPDIDGFEVLRRIRSTTDAYVVMLTARAEETDTLLALQSGADDYMTKPFRPRELRARLAAMLRRPRVAQPPQSKPAGAAPPPAPQPAVRPPQLLAHNGLDLDPTTRTASLEGEPLDLTRSEFELLRALLKAGGRVLTRADLVRIARGDRFRVDAYVSEADERAVEVHIGNLRRKLGDDPRAPRWLVTVRGVGYRLARSRQQQ</sequence>
<dbReference type="CDD" id="cd00383">
    <property type="entry name" value="trans_reg_C"/>
    <property type="match status" value="1"/>
</dbReference>
<keyword evidence="1 5" id="KW-0597">Phosphoprotein</keyword>
<dbReference type="InterPro" id="IPR039420">
    <property type="entry name" value="WalR-like"/>
</dbReference>
<dbReference type="CDD" id="cd17574">
    <property type="entry name" value="REC_OmpR"/>
    <property type="match status" value="1"/>
</dbReference>
<dbReference type="SMART" id="SM00862">
    <property type="entry name" value="Trans_reg_C"/>
    <property type="match status" value="1"/>
</dbReference>
<feature type="DNA-binding region" description="OmpR/PhoB-type" evidence="6">
    <location>
        <begin position="148"/>
        <end position="254"/>
    </location>
</feature>
<accession>A0ABP5NGV7</accession>
<name>A0ABP5NGV7_9MICC</name>
<feature type="domain" description="OmpR/PhoB-type" evidence="9">
    <location>
        <begin position="148"/>
        <end position="254"/>
    </location>
</feature>
<keyword evidence="2" id="KW-0805">Transcription regulation</keyword>
<dbReference type="PROSITE" id="PS50110">
    <property type="entry name" value="RESPONSE_REGULATORY"/>
    <property type="match status" value="1"/>
</dbReference>
<dbReference type="Gene3D" id="6.10.250.690">
    <property type="match status" value="1"/>
</dbReference>
<feature type="domain" description="Response regulatory" evidence="8">
    <location>
        <begin position="6"/>
        <end position="119"/>
    </location>
</feature>
<protein>
    <submittedName>
        <fullName evidence="10">Response regulator transcription factor</fullName>
    </submittedName>
</protein>
<dbReference type="Gene3D" id="3.40.50.2300">
    <property type="match status" value="1"/>
</dbReference>